<dbReference type="InterPro" id="IPR052515">
    <property type="entry name" value="Gfo/Idh/MocA_Oxidoreductase"/>
</dbReference>
<dbReference type="Gene3D" id="3.30.360.10">
    <property type="entry name" value="Dihydrodipicolinate Reductase, domain 2"/>
    <property type="match status" value="1"/>
</dbReference>
<dbReference type="AlphaFoldDB" id="A0A192T4I4"/>
<keyword evidence="6" id="KW-1185">Reference proteome</keyword>
<reference evidence="4 6" key="1">
    <citation type="submission" date="2015-11" db="EMBL/GenBank/DDBJ databases">
        <title>The limits of bacterial species coexistence and the symbiotic plasmid transference in sympatric Rhizobium populations.</title>
        <authorList>
            <person name="Perez-Carrascal O.M."/>
            <person name="VanInsberghe D."/>
            <person name="Juarez S."/>
            <person name="Polz M.F."/>
            <person name="Vinuesa P."/>
            <person name="Gonzalez V."/>
        </authorList>
    </citation>
    <scope>NUCLEOTIDE SEQUENCE [LARGE SCALE GENOMIC DNA]</scope>
    <source>
        <strain evidence="4 6">N771</strain>
    </source>
</reference>
<dbReference type="GO" id="GO:0000166">
    <property type="term" value="F:nucleotide binding"/>
    <property type="evidence" value="ECO:0007669"/>
    <property type="project" value="InterPro"/>
</dbReference>
<feature type="domain" description="GFO/IDH/MocA-like oxidoreductase" evidence="3">
    <location>
        <begin position="140"/>
        <end position="260"/>
    </location>
</feature>
<dbReference type="InterPro" id="IPR000683">
    <property type="entry name" value="Gfo/Idh/MocA-like_OxRdtase_N"/>
</dbReference>
<evidence type="ECO:0000313" key="6">
    <source>
        <dbReference type="Proteomes" id="UP000078551"/>
    </source>
</evidence>
<feature type="domain" description="Gfo/Idh/MocA-like oxidoreductase N-terminal" evidence="2">
    <location>
        <begin position="13"/>
        <end position="130"/>
    </location>
</feature>
<dbReference type="Proteomes" id="UP000540266">
    <property type="component" value="Chromosome"/>
</dbReference>
<evidence type="ECO:0000259" key="3">
    <source>
        <dbReference type="Pfam" id="PF22725"/>
    </source>
</evidence>
<sequence length="365" mass="39774">MAVTGSSDMSVKTVAIVGCGIGRSHIVEGYLPHADKFKVVAICDLNGERLQAVGDEFGIERRTTSFAELLADETIDIIDICTPPGVHLEQVVAALAAGKHVVCEKPLTGSLAAVDTIMAAEKAAKGVLMPIFQYRYGDGIQKAKRIIDAGIAGKAYTASVETFWLRKPEYYAVPWRGKWATELGGVLVTHALHLHDMMMHLMGPAARVFGRVATRVNDIEVEDCASVSLLMESGAFVSLSCTLGSQEQLSRLRLHFENVTFESSHEPYTPGKDPWKIIAANDDIREKINRVIADWQPVAPRFTTQMGQFHAFLSGQGPLPVTTVDARRALELVTAIYQSSDSGAEVPLPVGPDSPKYADWRARTR</sequence>
<dbReference type="Pfam" id="PF01408">
    <property type="entry name" value="GFO_IDH_MocA"/>
    <property type="match status" value="1"/>
</dbReference>
<proteinExistence type="predicted"/>
<dbReference type="EMBL" id="CP064931">
    <property type="protein sequence ID" value="QPK08526.1"/>
    <property type="molecule type" value="Genomic_DNA"/>
</dbReference>
<gene>
    <name evidence="4" type="ORF">AMC81_CH00090</name>
    <name evidence="5" type="ORF">HER27_019115</name>
</gene>
<evidence type="ECO:0000313" key="5">
    <source>
        <dbReference type="EMBL" id="QPK08526.1"/>
    </source>
</evidence>
<reference evidence="5 7" key="2">
    <citation type="submission" date="2020-11" db="EMBL/GenBank/DDBJ databases">
        <title>Indigenous Rhizobia Nodulating Common beans in Western Kenya.</title>
        <authorList>
            <person name="Wekesa C.S."/>
            <person name="Oelmueller R."/>
            <person name="Furch A.C."/>
        </authorList>
    </citation>
    <scope>NUCLEOTIDE SEQUENCE [LARGE SCALE GENOMIC DNA]</scope>
    <source>
        <strain evidence="7">BS3</strain>
        <strain evidence="5">S3</strain>
    </source>
</reference>
<organism evidence="5 7">
    <name type="scientific">Rhizobium phaseoli</name>
    <dbReference type="NCBI Taxonomy" id="396"/>
    <lineage>
        <taxon>Bacteria</taxon>
        <taxon>Pseudomonadati</taxon>
        <taxon>Pseudomonadota</taxon>
        <taxon>Alphaproteobacteria</taxon>
        <taxon>Hyphomicrobiales</taxon>
        <taxon>Rhizobiaceae</taxon>
        <taxon>Rhizobium/Agrobacterium group</taxon>
        <taxon>Rhizobium</taxon>
    </lineage>
</organism>
<dbReference type="Proteomes" id="UP000078551">
    <property type="component" value="Chromosome"/>
</dbReference>
<dbReference type="STRING" id="396.AMC85_CH00090"/>
<dbReference type="SUPFAM" id="SSF51735">
    <property type="entry name" value="NAD(P)-binding Rossmann-fold domains"/>
    <property type="match status" value="1"/>
</dbReference>
<evidence type="ECO:0000313" key="7">
    <source>
        <dbReference type="Proteomes" id="UP000540266"/>
    </source>
</evidence>
<dbReference type="InterPro" id="IPR036291">
    <property type="entry name" value="NAD(P)-bd_dom_sf"/>
</dbReference>
<dbReference type="RefSeq" id="WP_170960000.1">
    <property type="nucleotide sequence ID" value="NZ_CP013522.1"/>
</dbReference>
<dbReference type="Gene3D" id="3.40.50.720">
    <property type="entry name" value="NAD(P)-binding Rossmann-like Domain"/>
    <property type="match status" value="1"/>
</dbReference>
<evidence type="ECO:0000259" key="2">
    <source>
        <dbReference type="Pfam" id="PF01408"/>
    </source>
</evidence>
<feature type="region of interest" description="Disordered" evidence="1">
    <location>
        <begin position="342"/>
        <end position="365"/>
    </location>
</feature>
<dbReference type="EMBL" id="CP013568">
    <property type="protein sequence ID" value="ANL82926.1"/>
    <property type="molecule type" value="Genomic_DNA"/>
</dbReference>
<feature type="compositionally biased region" description="Basic and acidic residues" evidence="1">
    <location>
        <begin position="356"/>
        <end position="365"/>
    </location>
</feature>
<accession>A0A192T4I4</accession>
<dbReference type="InterPro" id="IPR055170">
    <property type="entry name" value="GFO_IDH_MocA-like_dom"/>
</dbReference>
<dbReference type="PANTHER" id="PTHR43249:SF1">
    <property type="entry name" value="D-GLUCOSIDE 3-DEHYDROGENASE"/>
    <property type="match status" value="1"/>
</dbReference>
<dbReference type="SUPFAM" id="SSF55347">
    <property type="entry name" value="Glyceraldehyde-3-phosphate dehydrogenase-like, C-terminal domain"/>
    <property type="match status" value="1"/>
</dbReference>
<evidence type="ECO:0000256" key="1">
    <source>
        <dbReference type="SAM" id="MobiDB-lite"/>
    </source>
</evidence>
<dbReference type="Pfam" id="PF22725">
    <property type="entry name" value="GFO_IDH_MocA_C3"/>
    <property type="match status" value="1"/>
</dbReference>
<dbReference type="PANTHER" id="PTHR43249">
    <property type="entry name" value="UDP-N-ACETYL-2-AMINO-2-DEOXY-D-GLUCURONATE OXIDASE"/>
    <property type="match status" value="1"/>
</dbReference>
<protein>
    <submittedName>
        <fullName evidence="5">Gfo/Idh/MocA family oxidoreductase</fullName>
    </submittedName>
    <submittedName>
        <fullName evidence="4">Oxidoreductase protein</fullName>
    </submittedName>
</protein>
<dbReference type="GeneID" id="45955468"/>
<evidence type="ECO:0000313" key="4">
    <source>
        <dbReference type="EMBL" id="ANL82926.1"/>
    </source>
</evidence>
<name>A0A192T4I4_9HYPH</name>